<dbReference type="SUPFAM" id="SSF110221">
    <property type="entry name" value="AbfB domain"/>
    <property type="match status" value="2"/>
</dbReference>
<evidence type="ECO:0000259" key="2">
    <source>
        <dbReference type="Pfam" id="PF05270"/>
    </source>
</evidence>
<dbReference type="InterPro" id="IPR036195">
    <property type="entry name" value="AbfB_ABD_sf"/>
</dbReference>
<reference evidence="3" key="1">
    <citation type="submission" date="2021-01" db="EMBL/GenBank/DDBJ databases">
        <title>Whole genome shotgun sequence of Actinoplanes rishiriensis NBRC 108556.</title>
        <authorList>
            <person name="Komaki H."/>
            <person name="Tamura T."/>
        </authorList>
    </citation>
    <scope>NUCLEOTIDE SEQUENCE</scope>
    <source>
        <strain evidence="3">NBRC 108556</strain>
    </source>
</reference>
<comment type="caution">
    <text evidence="3">The sequence shown here is derived from an EMBL/GenBank/DDBJ whole genome shotgun (WGS) entry which is preliminary data.</text>
</comment>
<organism evidence="3 4">
    <name type="scientific">Paractinoplanes rishiriensis</name>
    <dbReference type="NCBI Taxonomy" id="1050105"/>
    <lineage>
        <taxon>Bacteria</taxon>
        <taxon>Bacillati</taxon>
        <taxon>Actinomycetota</taxon>
        <taxon>Actinomycetes</taxon>
        <taxon>Micromonosporales</taxon>
        <taxon>Micromonosporaceae</taxon>
        <taxon>Paractinoplanes</taxon>
    </lineage>
</organism>
<keyword evidence="4" id="KW-1185">Reference proteome</keyword>
<dbReference type="CDD" id="cd23399">
    <property type="entry name" value="beta-trefoil_ABD_ABFB"/>
    <property type="match status" value="1"/>
</dbReference>
<dbReference type="GO" id="GO:0046556">
    <property type="term" value="F:alpha-L-arabinofuranosidase activity"/>
    <property type="evidence" value="ECO:0007669"/>
    <property type="project" value="InterPro"/>
</dbReference>
<dbReference type="Proteomes" id="UP000636960">
    <property type="component" value="Unassembled WGS sequence"/>
</dbReference>
<protein>
    <recommendedName>
        <fullName evidence="2">Alpha-L-arabinofuranosidase B arabinose-binding domain-containing protein</fullName>
    </recommendedName>
</protein>
<name>A0A919N1S4_9ACTN</name>
<feature type="compositionally biased region" description="Polar residues" evidence="1">
    <location>
        <begin position="55"/>
        <end position="67"/>
    </location>
</feature>
<feature type="region of interest" description="Disordered" evidence="1">
    <location>
        <begin position="55"/>
        <end position="87"/>
    </location>
</feature>
<dbReference type="Pfam" id="PF05270">
    <property type="entry name" value="AbfB"/>
    <property type="match status" value="1"/>
</dbReference>
<evidence type="ECO:0000313" key="3">
    <source>
        <dbReference type="EMBL" id="GIF02216.1"/>
    </source>
</evidence>
<proteinExistence type="predicted"/>
<accession>A0A919N1S4</accession>
<dbReference type="InterPro" id="IPR007934">
    <property type="entry name" value="AbfB_ABD"/>
</dbReference>
<dbReference type="EMBL" id="BOMV01000124">
    <property type="protein sequence ID" value="GIF02216.1"/>
    <property type="molecule type" value="Genomic_DNA"/>
</dbReference>
<evidence type="ECO:0000313" key="4">
    <source>
        <dbReference type="Proteomes" id="UP000636960"/>
    </source>
</evidence>
<dbReference type="AlphaFoldDB" id="A0A919N1S4"/>
<evidence type="ECO:0000256" key="1">
    <source>
        <dbReference type="SAM" id="MobiDB-lite"/>
    </source>
</evidence>
<feature type="domain" description="Alpha-L-arabinofuranosidase B arabinose-binding" evidence="2">
    <location>
        <begin position="265"/>
        <end position="396"/>
    </location>
</feature>
<gene>
    <name evidence="3" type="ORF">Ari01nite_96800</name>
</gene>
<dbReference type="Gene3D" id="2.80.10.50">
    <property type="match status" value="1"/>
</dbReference>
<dbReference type="GO" id="GO:0046373">
    <property type="term" value="P:L-arabinose metabolic process"/>
    <property type="evidence" value="ECO:0007669"/>
    <property type="project" value="InterPro"/>
</dbReference>
<sequence length="399" mass="44848">MVSGNFRVTVNGFKVMAETWDDMWEGDGKRDEVQLSTSVTVASARTGDVIYRSQPTSPVLGDTNNQPGRVRAGSASNKGGLRSGDSFPTNTPWIRESLNIGRDWPPCKVWEGTLTQGEDVCLIVPTVWEYDPGQHFLEGWAGWAFDVGTKIRDRLPSLVGPGAQWQVNALSLGLDLAMTIKKVTGASGSRPIGMRPDPKNRDTHVFDPYVLVLNYDTADRIAREEPSGRGRGVLTVRYLESPDLHGDYVLYLQVDRVDNDTRPIRLQSVNYPNRFIQHRNFLAELVEPITDNDRRDNAFVPVPGLSDPAGVSFESVSFPGHYLRHQGFELKLQPRAEDALFMLDTTFREVPGLADPKASSFESVNFPSYFLRHRGFRVYLDPAIDEPLYRQDTTFHRVY</sequence>